<accession>A0A4S1WRF1</accession>
<dbReference type="Pfam" id="PF00106">
    <property type="entry name" value="adh_short"/>
    <property type="match status" value="1"/>
</dbReference>
<dbReference type="PRINTS" id="PR00080">
    <property type="entry name" value="SDRFAMILY"/>
</dbReference>
<keyword evidence="5" id="KW-1185">Reference proteome</keyword>
<dbReference type="Gene3D" id="3.40.50.720">
    <property type="entry name" value="NAD(P)-binding Rossmann-like Domain"/>
    <property type="match status" value="1"/>
</dbReference>
<dbReference type="SUPFAM" id="SSF51735">
    <property type="entry name" value="NAD(P)-binding Rossmann-fold domains"/>
    <property type="match status" value="1"/>
</dbReference>
<reference evidence="4 5" key="1">
    <citation type="submission" date="2019-04" db="EMBL/GenBank/DDBJ databases">
        <title>Sphingomonas psychrotolerans sp. nov., isolated from soil in the Tianshan Mountains, Xinjiang, China.</title>
        <authorList>
            <person name="Luo Y."/>
            <person name="Sheng H."/>
        </authorList>
    </citation>
    <scope>NUCLEOTIDE SEQUENCE [LARGE SCALE GENOMIC DNA]</scope>
    <source>
        <strain evidence="4 5">KIS18-15</strain>
    </source>
</reference>
<evidence type="ECO:0000313" key="4">
    <source>
        <dbReference type="EMBL" id="TGX44580.1"/>
    </source>
</evidence>
<dbReference type="PANTHER" id="PTHR44169:SF6">
    <property type="entry name" value="NADPH-DEPENDENT 1-ACYLDIHYDROXYACETONE PHOSPHATE REDUCTASE"/>
    <property type="match status" value="1"/>
</dbReference>
<dbReference type="InterPro" id="IPR036291">
    <property type="entry name" value="NAD(P)-bd_dom_sf"/>
</dbReference>
<dbReference type="Proteomes" id="UP000309848">
    <property type="component" value="Unassembled WGS sequence"/>
</dbReference>
<evidence type="ECO:0000256" key="1">
    <source>
        <dbReference type="ARBA" id="ARBA00006484"/>
    </source>
</evidence>
<dbReference type="PROSITE" id="PS00061">
    <property type="entry name" value="ADH_SHORT"/>
    <property type="match status" value="1"/>
</dbReference>
<dbReference type="InterPro" id="IPR002347">
    <property type="entry name" value="SDR_fam"/>
</dbReference>
<dbReference type="AlphaFoldDB" id="A0A4S1WRF1"/>
<dbReference type="RefSeq" id="WP_135983594.1">
    <property type="nucleotide sequence ID" value="NZ_JAASQM010000002.1"/>
</dbReference>
<evidence type="ECO:0000313" key="5">
    <source>
        <dbReference type="Proteomes" id="UP000309848"/>
    </source>
</evidence>
<dbReference type="EMBL" id="SRXU01000002">
    <property type="protein sequence ID" value="TGX44580.1"/>
    <property type="molecule type" value="Genomic_DNA"/>
</dbReference>
<organism evidence="4 5">
    <name type="scientific">Sphingomonas naasensis</name>
    <dbReference type="NCBI Taxonomy" id="1344951"/>
    <lineage>
        <taxon>Bacteria</taxon>
        <taxon>Pseudomonadati</taxon>
        <taxon>Pseudomonadota</taxon>
        <taxon>Alphaproteobacteria</taxon>
        <taxon>Sphingomonadales</taxon>
        <taxon>Sphingomonadaceae</taxon>
        <taxon>Sphingomonas</taxon>
    </lineage>
</organism>
<proteinExistence type="inferred from homology"/>
<keyword evidence="2" id="KW-0560">Oxidoreductase</keyword>
<evidence type="ECO:0000256" key="3">
    <source>
        <dbReference type="RuleBase" id="RU000363"/>
    </source>
</evidence>
<dbReference type="GO" id="GO:0016491">
    <property type="term" value="F:oxidoreductase activity"/>
    <property type="evidence" value="ECO:0007669"/>
    <property type="project" value="UniProtKB-KW"/>
</dbReference>
<gene>
    <name evidence="4" type="ORF">E5A74_07335</name>
</gene>
<dbReference type="PRINTS" id="PR00081">
    <property type="entry name" value="GDHRDH"/>
</dbReference>
<dbReference type="InterPro" id="IPR020904">
    <property type="entry name" value="Sc_DH/Rdtase_CS"/>
</dbReference>
<sequence>MKTSGNTILITGGGSGIGAALAEKFHAQGNRVIVAGRRREALDAVVAGREGMFAMTLDVESAEGVEDFARRVIAEHASLNVLINNAGIMRYEALDTRRDLGDAEATITTNLLGPIRLTNALIDHFTARGDATIVNVSSGLAFVPIALAPTYSATKAAIHSYTVALRDALQGKIEVIELAPPAVQTGLTPGQETRPGYQPLDAFIDEVMALFGEQPTPAEILVERVKGLRFAEREGRFDAALAQMGEMVRKARAGEES</sequence>
<dbReference type="PANTHER" id="PTHR44169">
    <property type="entry name" value="NADPH-DEPENDENT 1-ACYLDIHYDROXYACETONE PHOSPHATE REDUCTASE"/>
    <property type="match status" value="1"/>
</dbReference>
<dbReference type="OrthoDB" id="9810734at2"/>
<protein>
    <submittedName>
        <fullName evidence="4">SDR family NAD(P)-dependent oxidoreductase</fullName>
    </submittedName>
</protein>
<comment type="caution">
    <text evidence="4">The sequence shown here is derived from an EMBL/GenBank/DDBJ whole genome shotgun (WGS) entry which is preliminary data.</text>
</comment>
<name>A0A4S1WRF1_9SPHN</name>
<evidence type="ECO:0000256" key="2">
    <source>
        <dbReference type="ARBA" id="ARBA00023002"/>
    </source>
</evidence>
<comment type="similarity">
    <text evidence="1 3">Belongs to the short-chain dehydrogenases/reductases (SDR) family.</text>
</comment>